<accession>A0A1S9PE39</accession>
<protein>
    <submittedName>
        <fullName evidence="3">Glycosyl transferase family 2</fullName>
    </submittedName>
</protein>
<keyword evidence="1" id="KW-1133">Transmembrane helix</keyword>
<evidence type="ECO:0000313" key="3">
    <source>
        <dbReference type="EMBL" id="OOQ58858.1"/>
    </source>
</evidence>
<sequence>MIVVLLIVFIFLILRFTVTLFNFLSNPKLPHIGKHYTDKVSILIPARNEERDILALLQSIHQQDYTDYEVLVLDDNSTDNTYQICADFAAKHHQFKVIKGKALPTGWLGKNYACHQLAQQASGRYFLFLDADEVVHNGLLNSAVHRMKLRGLSLLSLFTNQTMLSAGEQMVVPLMHYILLNLLPLRLVYLVRSASVAAASGQFMLFDADNYREYHWHQLAKNKVVEDVEIMKLVKAAKLNGEALLANGMINCRMYTGYNEAVNGFGKNFLAAFNYNIFGFMAYLLLIIGGPALIIMTMNLNLVFIMMGLILLSRVMISLSAGQSPLRNIFLHPIQMLSLLVIGFTSIQKHLTKTTEWKGRKISV</sequence>
<gene>
    <name evidence="3" type="ORF">BC343_09445</name>
</gene>
<keyword evidence="1" id="KW-0812">Transmembrane</keyword>
<name>A0A1S9PE39_9SPHI</name>
<dbReference type="GO" id="GO:0016740">
    <property type="term" value="F:transferase activity"/>
    <property type="evidence" value="ECO:0007669"/>
    <property type="project" value="UniProtKB-KW"/>
</dbReference>
<keyword evidence="1" id="KW-0472">Membrane</keyword>
<evidence type="ECO:0000259" key="2">
    <source>
        <dbReference type="Pfam" id="PF00535"/>
    </source>
</evidence>
<keyword evidence="4" id="KW-1185">Reference proteome</keyword>
<dbReference type="EMBL" id="MBTF01000023">
    <property type="protein sequence ID" value="OOQ58858.1"/>
    <property type="molecule type" value="Genomic_DNA"/>
</dbReference>
<dbReference type="PANTHER" id="PTHR43646">
    <property type="entry name" value="GLYCOSYLTRANSFERASE"/>
    <property type="match status" value="1"/>
</dbReference>
<dbReference type="RefSeq" id="WP_078349571.1">
    <property type="nucleotide sequence ID" value="NZ_MBTF01000023.1"/>
</dbReference>
<comment type="caution">
    <text evidence="3">The sequence shown here is derived from an EMBL/GenBank/DDBJ whole genome shotgun (WGS) entry which is preliminary data.</text>
</comment>
<evidence type="ECO:0000256" key="1">
    <source>
        <dbReference type="SAM" id="Phobius"/>
    </source>
</evidence>
<dbReference type="Proteomes" id="UP000189739">
    <property type="component" value="Unassembled WGS sequence"/>
</dbReference>
<feature type="domain" description="Glycosyltransferase 2-like" evidence="2">
    <location>
        <begin position="41"/>
        <end position="148"/>
    </location>
</feature>
<dbReference type="Pfam" id="PF00535">
    <property type="entry name" value="Glycos_transf_2"/>
    <property type="match status" value="1"/>
</dbReference>
<keyword evidence="3" id="KW-0808">Transferase</keyword>
<feature type="transmembrane region" description="Helical" evidence="1">
    <location>
        <begin position="6"/>
        <end position="24"/>
    </location>
</feature>
<dbReference type="PANTHER" id="PTHR43646:SF3">
    <property type="entry name" value="SLR1566 PROTEIN"/>
    <property type="match status" value="1"/>
</dbReference>
<dbReference type="InterPro" id="IPR001173">
    <property type="entry name" value="Glyco_trans_2-like"/>
</dbReference>
<dbReference type="CDD" id="cd00761">
    <property type="entry name" value="Glyco_tranf_GTA_type"/>
    <property type="match status" value="1"/>
</dbReference>
<feature type="transmembrane region" description="Helical" evidence="1">
    <location>
        <begin position="329"/>
        <end position="347"/>
    </location>
</feature>
<evidence type="ECO:0000313" key="4">
    <source>
        <dbReference type="Proteomes" id="UP000189739"/>
    </source>
</evidence>
<dbReference type="AlphaFoldDB" id="A0A1S9PE39"/>
<proteinExistence type="predicted"/>
<feature type="transmembrane region" description="Helical" evidence="1">
    <location>
        <begin position="300"/>
        <end position="317"/>
    </location>
</feature>
<dbReference type="STRING" id="1792845.BC343_09445"/>
<dbReference type="OrthoDB" id="9800276at2"/>
<feature type="transmembrane region" description="Helical" evidence="1">
    <location>
        <begin position="273"/>
        <end position="294"/>
    </location>
</feature>
<dbReference type="InterPro" id="IPR029044">
    <property type="entry name" value="Nucleotide-diphossugar_trans"/>
</dbReference>
<dbReference type="Gene3D" id="3.90.550.10">
    <property type="entry name" value="Spore Coat Polysaccharide Biosynthesis Protein SpsA, Chain A"/>
    <property type="match status" value="1"/>
</dbReference>
<dbReference type="SUPFAM" id="SSF53448">
    <property type="entry name" value="Nucleotide-diphospho-sugar transferases"/>
    <property type="match status" value="1"/>
</dbReference>
<reference evidence="3 4" key="1">
    <citation type="submission" date="2016-07" db="EMBL/GenBank/DDBJ databases">
        <title>Genomic analysis of zinc-resistant bacterium Mucilaginibacter pedocola TBZ30.</title>
        <authorList>
            <person name="Huang J."/>
            <person name="Tang J."/>
        </authorList>
    </citation>
    <scope>NUCLEOTIDE SEQUENCE [LARGE SCALE GENOMIC DNA]</scope>
    <source>
        <strain evidence="3 4">TBZ30</strain>
    </source>
</reference>
<organism evidence="3 4">
    <name type="scientific">Mucilaginibacter pedocola</name>
    <dbReference type="NCBI Taxonomy" id="1792845"/>
    <lineage>
        <taxon>Bacteria</taxon>
        <taxon>Pseudomonadati</taxon>
        <taxon>Bacteroidota</taxon>
        <taxon>Sphingobacteriia</taxon>
        <taxon>Sphingobacteriales</taxon>
        <taxon>Sphingobacteriaceae</taxon>
        <taxon>Mucilaginibacter</taxon>
    </lineage>
</organism>